<dbReference type="Gene3D" id="1.10.357.140">
    <property type="entry name" value="UbiA prenyltransferase"/>
    <property type="match status" value="1"/>
</dbReference>
<feature type="transmembrane region" description="Helical" evidence="9">
    <location>
        <begin position="168"/>
        <end position="191"/>
    </location>
</feature>
<accession>A0ABW3U5M9</accession>
<comment type="function">
    <text evidence="9">Converts heme B (protoheme IX) to heme O by substitution of the vinyl group on carbon 2 of heme B porphyrin ring with a hydroxyethyl farnesyl side group.</text>
</comment>
<comment type="caution">
    <text evidence="10">The sequence shown here is derived from an EMBL/GenBank/DDBJ whole genome shotgun (WGS) entry which is preliminary data.</text>
</comment>
<feature type="transmembrane region" description="Helical" evidence="9">
    <location>
        <begin position="87"/>
        <end position="110"/>
    </location>
</feature>
<evidence type="ECO:0000256" key="1">
    <source>
        <dbReference type="ARBA" id="ARBA00004141"/>
    </source>
</evidence>
<feature type="transmembrane region" description="Helical" evidence="9">
    <location>
        <begin position="237"/>
        <end position="255"/>
    </location>
</feature>
<dbReference type="Pfam" id="PF01040">
    <property type="entry name" value="UbiA"/>
    <property type="match status" value="1"/>
</dbReference>
<dbReference type="EC" id="2.5.1.141" evidence="9"/>
<dbReference type="RefSeq" id="WP_230436316.1">
    <property type="nucleotide sequence ID" value="NZ_CP087715.1"/>
</dbReference>
<proteinExistence type="inferred from homology"/>
<comment type="similarity">
    <text evidence="9">Belongs to the UbiA prenyltransferase family. Protoheme IX farnesyltransferase subfamily.</text>
</comment>
<feature type="transmembrane region" description="Helical" evidence="9">
    <location>
        <begin position="116"/>
        <end position="133"/>
    </location>
</feature>
<comment type="miscellaneous">
    <text evidence="9">Carbon 2 of the heme B porphyrin ring is defined according to the Fischer nomenclature.</text>
</comment>
<feature type="transmembrane region" description="Helical" evidence="9">
    <location>
        <begin position="140"/>
        <end position="162"/>
    </location>
</feature>
<evidence type="ECO:0000256" key="9">
    <source>
        <dbReference type="HAMAP-Rule" id="MF_00154"/>
    </source>
</evidence>
<feature type="transmembrane region" description="Helical" evidence="9">
    <location>
        <begin position="12"/>
        <end position="36"/>
    </location>
</feature>
<dbReference type="InterPro" id="IPR000537">
    <property type="entry name" value="UbiA_prenyltransferase"/>
</dbReference>
<name>A0ABW3U5M9_9GAMM</name>
<evidence type="ECO:0000256" key="4">
    <source>
        <dbReference type="ARBA" id="ARBA00022692"/>
    </source>
</evidence>
<dbReference type="NCBIfam" id="TIGR01473">
    <property type="entry name" value="cyoE_ctaB"/>
    <property type="match status" value="1"/>
</dbReference>
<dbReference type="CDD" id="cd13957">
    <property type="entry name" value="PT_UbiA_Cox10"/>
    <property type="match status" value="1"/>
</dbReference>
<evidence type="ECO:0000256" key="5">
    <source>
        <dbReference type="ARBA" id="ARBA00022989"/>
    </source>
</evidence>
<keyword evidence="4 9" id="KW-0812">Transmembrane</keyword>
<dbReference type="HAMAP" id="MF_00154">
    <property type="entry name" value="CyoE_CtaB"/>
    <property type="match status" value="1"/>
</dbReference>
<evidence type="ECO:0000256" key="2">
    <source>
        <dbReference type="ARBA" id="ARBA00022475"/>
    </source>
</evidence>
<comment type="pathway">
    <text evidence="9">Porphyrin-containing compound metabolism; heme O biosynthesis; heme O from protoheme: step 1/1.</text>
</comment>
<gene>
    <name evidence="9 10" type="primary">cyoE</name>
    <name evidence="10" type="ORF">ACFQ2X_04680</name>
</gene>
<dbReference type="PANTHER" id="PTHR43448">
    <property type="entry name" value="PROTOHEME IX FARNESYLTRANSFERASE, MITOCHONDRIAL"/>
    <property type="match status" value="1"/>
</dbReference>
<dbReference type="PROSITE" id="PS00943">
    <property type="entry name" value="UBIA"/>
    <property type="match status" value="1"/>
</dbReference>
<dbReference type="NCBIfam" id="NF003348">
    <property type="entry name" value="PRK04375.1-1"/>
    <property type="match status" value="1"/>
</dbReference>
<dbReference type="InterPro" id="IPR044878">
    <property type="entry name" value="UbiA_sf"/>
</dbReference>
<evidence type="ECO:0000256" key="7">
    <source>
        <dbReference type="ARBA" id="ARBA00023136"/>
    </source>
</evidence>
<feature type="transmembrane region" description="Helical" evidence="9">
    <location>
        <begin position="42"/>
        <end position="66"/>
    </location>
</feature>
<keyword evidence="5 9" id="KW-1133">Transmembrane helix</keyword>
<protein>
    <recommendedName>
        <fullName evidence="9">Protoheme IX farnesyltransferase</fullName>
        <ecNumber evidence="9">2.5.1.141</ecNumber>
    </recommendedName>
    <alternativeName>
        <fullName evidence="9">Heme B farnesyltransferase</fullName>
    </alternativeName>
    <alternativeName>
        <fullName evidence="9">Heme O synthase</fullName>
    </alternativeName>
</protein>
<dbReference type="InterPro" id="IPR006369">
    <property type="entry name" value="Protohaem_IX_farnesylTrfase"/>
</dbReference>
<keyword evidence="2 9" id="KW-1003">Cell membrane</keyword>
<comment type="catalytic activity">
    <reaction evidence="8 9">
        <text>heme b + (2E,6E)-farnesyl diphosphate + H2O = Fe(II)-heme o + diphosphate</text>
        <dbReference type="Rhea" id="RHEA:28070"/>
        <dbReference type="ChEBI" id="CHEBI:15377"/>
        <dbReference type="ChEBI" id="CHEBI:33019"/>
        <dbReference type="ChEBI" id="CHEBI:60344"/>
        <dbReference type="ChEBI" id="CHEBI:60530"/>
        <dbReference type="ChEBI" id="CHEBI:175763"/>
        <dbReference type="EC" id="2.5.1.141"/>
    </reaction>
</comment>
<comment type="subcellular location">
    <subcellularLocation>
        <location evidence="9">Cell membrane</location>
        <topology evidence="9">Multi-pass membrane protein</topology>
    </subcellularLocation>
    <subcellularLocation>
        <location evidence="1">Membrane</location>
        <topology evidence="1">Multi-pass membrane protein</topology>
    </subcellularLocation>
</comment>
<keyword evidence="6 9" id="KW-0350">Heme biosynthesis</keyword>
<dbReference type="GO" id="GO:0008495">
    <property type="term" value="F:protoheme IX farnesyltransferase activity"/>
    <property type="evidence" value="ECO:0007669"/>
    <property type="project" value="UniProtKB-EC"/>
</dbReference>
<dbReference type="Proteomes" id="UP001597264">
    <property type="component" value="Unassembled WGS sequence"/>
</dbReference>
<keyword evidence="7 9" id="KW-0472">Membrane</keyword>
<feature type="transmembrane region" description="Helical" evidence="9">
    <location>
        <begin position="267"/>
        <end position="288"/>
    </location>
</feature>
<evidence type="ECO:0000256" key="3">
    <source>
        <dbReference type="ARBA" id="ARBA00022679"/>
    </source>
</evidence>
<dbReference type="InterPro" id="IPR030470">
    <property type="entry name" value="UbiA_prenylTrfase_CS"/>
</dbReference>
<sequence>MIKHPLHYLAHYYAVTKPGIIAGNLISVAGGFFLAARGDIDWALFAATAIGLSLVVASGCAINNCIDRDIDACMQRTRNRVTVTGALSARAALLFGLLLGAAGFALLAIYTNAVSVAFAALGFVVYVGIYSLYMKRKSVYGTLVGALSGAVPPVVGYCAVTGQCDAGAMILLVMFCLWQMPHSYAIGIFRYRDYEAAGIPVLPVAQGVAKAKLHIVLYIAVFSLVTVLLPLSGYTGAAFMAVACTTSLWWLAMALRGYRRDIDITGWARQVFAFSIFTITTLSIAMALDFNITAPDLLVLNL</sequence>
<dbReference type="EMBL" id="JBHTLR010000005">
    <property type="protein sequence ID" value="MFD1215885.1"/>
    <property type="molecule type" value="Genomic_DNA"/>
</dbReference>
<dbReference type="PANTHER" id="PTHR43448:SF2">
    <property type="entry name" value="PROTOHEME IX FARNESYLTRANSFERASE, MITOCHONDRIAL"/>
    <property type="match status" value="1"/>
</dbReference>
<keyword evidence="3 9" id="KW-0808">Transferase</keyword>
<evidence type="ECO:0000313" key="10">
    <source>
        <dbReference type="EMBL" id="MFD1215885.1"/>
    </source>
</evidence>
<evidence type="ECO:0000313" key="11">
    <source>
        <dbReference type="Proteomes" id="UP001597264"/>
    </source>
</evidence>
<evidence type="ECO:0000256" key="8">
    <source>
        <dbReference type="ARBA" id="ARBA00047690"/>
    </source>
</evidence>
<feature type="transmembrane region" description="Helical" evidence="9">
    <location>
        <begin position="211"/>
        <end position="231"/>
    </location>
</feature>
<evidence type="ECO:0000256" key="6">
    <source>
        <dbReference type="ARBA" id="ARBA00023133"/>
    </source>
</evidence>
<organism evidence="10 11">
    <name type="scientific">Microbulbifer celer</name>
    <dbReference type="NCBI Taxonomy" id="435905"/>
    <lineage>
        <taxon>Bacteria</taxon>
        <taxon>Pseudomonadati</taxon>
        <taxon>Pseudomonadota</taxon>
        <taxon>Gammaproteobacteria</taxon>
        <taxon>Cellvibrionales</taxon>
        <taxon>Microbulbiferaceae</taxon>
        <taxon>Microbulbifer</taxon>
    </lineage>
</organism>
<keyword evidence="11" id="KW-1185">Reference proteome</keyword>
<reference evidence="11" key="1">
    <citation type="journal article" date="2019" name="Int. J. Syst. Evol. Microbiol.">
        <title>The Global Catalogue of Microorganisms (GCM) 10K type strain sequencing project: providing services to taxonomists for standard genome sequencing and annotation.</title>
        <authorList>
            <consortium name="The Broad Institute Genomics Platform"/>
            <consortium name="The Broad Institute Genome Sequencing Center for Infectious Disease"/>
            <person name="Wu L."/>
            <person name="Ma J."/>
        </authorList>
    </citation>
    <scope>NUCLEOTIDE SEQUENCE [LARGE SCALE GENOMIC DNA]</scope>
    <source>
        <strain evidence="11">CCUG 54356</strain>
    </source>
</reference>